<keyword evidence="2" id="KW-0472">Membrane</keyword>
<accession>A0A150H9Y8</accession>
<keyword evidence="2" id="KW-0812">Transmembrane</keyword>
<dbReference type="Proteomes" id="UP000243589">
    <property type="component" value="Unassembled WGS sequence"/>
</dbReference>
<keyword evidence="2" id="KW-1133">Transmembrane helix</keyword>
<sequence>MTRSFSSHTAHENHKAHSGSTDRLVPTLADTETSADLIPPKQRKREHWLHVIFYITLIGKGLFGLGQMASGIVVLVVPRHVWHQLAVKLTAGNTDNPVTAWLLHQTENLDSGIQLYAAIYMISHAATKIVLVWAVLKGKMWAYPWMMGFLAAFIIYQTYEIFARHSIFFLLLTIFDIFIVWLTRHEWNLQKRQRALKEAAEAAASGPASAEHPGTPAD</sequence>
<evidence type="ECO:0000256" key="1">
    <source>
        <dbReference type="SAM" id="MobiDB-lite"/>
    </source>
</evidence>
<keyword evidence="4" id="KW-1185">Reference proteome</keyword>
<name>A0A150H9Y8_9MICO</name>
<dbReference type="PATRIC" id="fig|479117.4.peg.781"/>
<dbReference type="InterPro" id="IPR021125">
    <property type="entry name" value="DUF2127"/>
</dbReference>
<evidence type="ECO:0000313" key="3">
    <source>
        <dbReference type="EMBL" id="KXZ58909.1"/>
    </source>
</evidence>
<dbReference type="RefSeq" id="WP_062020476.1">
    <property type="nucleotide sequence ID" value="NZ_LQQC01000008.1"/>
</dbReference>
<evidence type="ECO:0000256" key="2">
    <source>
        <dbReference type="SAM" id="Phobius"/>
    </source>
</evidence>
<comment type="caution">
    <text evidence="3">The sequence shown here is derived from an EMBL/GenBank/DDBJ whole genome shotgun (WGS) entry which is preliminary data.</text>
</comment>
<reference evidence="3 4" key="1">
    <citation type="submission" date="2016-01" db="EMBL/GenBank/DDBJ databases">
        <title>Use of Whole Genome Sequencing to ascertain that Brevibacterium massiliense (Roux, Raoult 2009) is a later heterotypic synonym of Brevibacterium ravenspurgense (Mages 2008).</title>
        <authorList>
            <person name="Bernier A.-M."/>
            <person name="Burdz T."/>
            <person name="Huynh C."/>
            <person name="Pachecho A.L."/>
            <person name="Wiebe D."/>
            <person name="Bonner C."/>
            <person name="Bernard K."/>
        </authorList>
    </citation>
    <scope>NUCLEOTIDE SEQUENCE [LARGE SCALE GENOMIC DNA]</scope>
    <source>
        <strain evidence="3 4">CCUG56047</strain>
    </source>
</reference>
<proteinExistence type="predicted"/>
<feature type="region of interest" description="Disordered" evidence="1">
    <location>
        <begin position="1"/>
        <end position="25"/>
    </location>
</feature>
<evidence type="ECO:0000313" key="4">
    <source>
        <dbReference type="Proteomes" id="UP000243589"/>
    </source>
</evidence>
<dbReference type="EMBL" id="LQQC01000008">
    <property type="protein sequence ID" value="KXZ58909.1"/>
    <property type="molecule type" value="Genomic_DNA"/>
</dbReference>
<feature type="transmembrane region" description="Helical" evidence="2">
    <location>
        <begin position="113"/>
        <end position="135"/>
    </location>
</feature>
<feature type="transmembrane region" description="Helical" evidence="2">
    <location>
        <begin position="51"/>
        <end position="77"/>
    </location>
</feature>
<evidence type="ECO:0008006" key="5">
    <source>
        <dbReference type="Google" id="ProtNLM"/>
    </source>
</evidence>
<gene>
    <name evidence="3" type="ORF">Bravens_00781</name>
</gene>
<feature type="transmembrane region" description="Helical" evidence="2">
    <location>
        <begin position="142"/>
        <end position="159"/>
    </location>
</feature>
<feature type="transmembrane region" description="Helical" evidence="2">
    <location>
        <begin position="165"/>
        <end position="183"/>
    </location>
</feature>
<organism evidence="3 4">
    <name type="scientific">Brevibacterium ravenspurgense</name>
    <dbReference type="NCBI Taxonomy" id="479117"/>
    <lineage>
        <taxon>Bacteria</taxon>
        <taxon>Bacillati</taxon>
        <taxon>Actinomycetota</taxon>
        <taxon>Actinomycetes</taxon>
        <taxon>Micrococcales</taxon>
        <taxon>Brevibacteriaceae</taxon>
        <taxon>Brevibacterium</taxon>
    </lineage>
</organism>
<dbReference type="AlphaFoldDB" id="A0A150H9Y8"/>
<dbReference type="Pfam" id="PF09900">
    <property type="entry name" value="DUF2127"/>
    <property type="match status" value="1"/>
</dbReference>
<protein>
    <recommendedName>
        <fullName evidence="5">DUF2127 domain-containing protein</fullName>
    </recommendedName>
</protein>